<dbReference type="KEGG" id="tim:GMBLW1_35300"/>
<evidence type="ECO:0000313" key="2">
    <source>
        <dbReference type="Proteomes" id="UP000464378"/>
    </source>
</evidence>
<organism evidence="1">
    <name type="scientific">Tuwongella immobilis</name>
    <dbReference type="NCBI Taxonomy" id="692036"/>
    <lineage>
        <taxon>Bacteria</taxon>
        <taxon>Pseudomonadati</taxon>
        <taxon>Planctomycetota</taxon>
        <taxon>Planctomycetia</taxon>
        <taxon>Gemmatales</taxon>
        <taxon>Gemmataceae</taxon>
        <taxon>Tuwongella</taxon>
    </lineage>
</organism>
<protein>
    <submittedName>
        <fullName evidence="1">Uncharacterized protein</fullName>
    </submittedName>
</protein>
<dbReference type="Proteomes" id="UP000464378">
    <property type="component" value="Chromosome"/>
</dbReference>
<dbReference type="InParanoid" id="A0A6C2YWZ5"/>
<proteinExistence type="predicted"/>
<sequence>MATCKMLSRVGMLIGLLAGMLGATGGMLVAADAPGKERTTLDLSAKTVQRFEANQSQIGYTSTRLFYTLADQRVVIVLSVDNSKKGFPVSGKLYQFAKDVTPEGLAKWLNNQHSDGLYPEVPEPKSVVNLPAEACQSGESKVQGQKRVLETTYQHHRVTIKLTDVNVGDQFRLSAFTDTANVYQVVKQS</sequence>
<dbReference type="RefSeq" id="WP_162660818.1">
    <property type="nucleotide sequence ID" value="NZ_LR593887.1"/>
</dbReference>
<dbReference type="EMBL" id="LR586016">
    <property type="protein sequence ID" value="VIP05663.1"/>
    <property type="molecule type" value="Genomic_DNA"/>
</dbReference>
<accession>A0A6C2YWZ5</accession>
<gene>
    <name evidence="1" type="ORF">GMBLW1_35300</name>
</gene>
<reference evidence="1" key="1">
    <citation type="submission" date="2019-04" db="EMBL/GenBank/DDBJ databases">
        <authorList>
            <consortium name="Science for Life Laboratories"/>
        </authorList>
    </citation>
    <scope>NUCLEOTIDE SEQUENCE</scope>
    <source>
        <strain evidence="1">MBLW1</strain>
    </source>
</reference>
<evidence type="ECO:0000313" key="1">
    <source>
        <dbReference type="EMBL" id="VIP05663.1"/>
    </source>
</evidence>
<keyword evidence="2" id="KW-1185">Reference proteome</keyword>
<dbReference type="EMBL" id="LR593887">
    <property type="protein sequence ID" value="VTS08682.1"/>
    <property type="molecule type" value="Genomic_DNA"/>
</dbReference>
<dbReference type="AlphaFoldDB" id="A0A6C2YWZ5"/>
<name>A0A6C2YWZ5_9BACT</name>